<dbReference type="InterPro" id="IPR023610">
    <property type="entry name" value="PInositol-4/5-P-5/4-kinase"/>
</dbReference>
<dbReference type="PANTHER" id="PTHR23086:SF126">
    <property type="entry name" value="PIPK DOMAIN-CONTAINING PROTEIN"/>
    <property type="match status" value="1"/>
</dbReference>
<keyword evidence="1" id="KW-0418">Kinase</keyword>
<sequence>MSTHSTSLGSLPAEDDTLIRRDDAVEKSQAAVTGVSAQSSTMSMTTSDSDRKDTFDATNSPSLRRHGTVLSLSTHYSESSFGSHTELSGTTIARSTMAARLQSKRATVDGSEQVHGAASNLGSVSKPVGRIQELMAQFDREIKARVEANIQEQRRQKQGINFSTPYVLRKPKDPNISQNKLADQAPRPKMTEQDPALSTSEAIAAHEEEPIVGCEVMTTGRLSTGLEDTYEQVDYLNHANSVEDESSAGFDFATSGSYDVERVIPEHAVIAQMVPIRKARLVKVAPRPIGLPRLPNRNPSESHLVVGQNERVSLPRPGLSTWEMKLAQSLQPEDFIVGTNPGEEWLEEADRCHPRPTSPFQRPSGALSCRLEEQFKERLEEEEKEVEHKEEEQKEEDNISVFSVDGATNTEGVASPAVPLFNMPNRPFLYHPEQDDECPSLTTDDDQDRRTEEARLGSQDVTPLTPSPPFQFERGFVKTEDSIMGRLQAIARSIVRAVIKDVKKRSRSPIAFIIGLLSTIFSFYELPLHKHRPKIFSGLCQKYWNIDDEEYAASFRAEEGAKPEEALMTMGDLGFSGSTFFATSDGKYLVKSVSRNHEHTFFRDDLLDPYSAHMSAHPTSLLVRITDFLASSGLAVGHRLGLAPSHHIIMENIMYGKAEAEEAGNPDWEQWDLKPTSYFYPERDIAEGRLTSEATKSQLADEFHDKLLLSKDQADDFWRSLEEDTRLLAHYNAVDYSLFLVRIPTEAPAQMINDPSSSSAQHKGVLPPSPPSWRTGIPSADGKYVYRAAILDFFWAKHKVQPQLMTFLINSYNKVIHHHGPMSITTTPNEYKERFLKLCHDIVEIRKDAAA</sequence>
<dbReference type="GO" id="GO:0005524">
    <property type="term" value="F:ATP binding"/>
    <property type="evidence" value="ECO:0007669"/>
    <property type="project" value="UniProtKB-UniRule"/>
</dbReference>
<dbReference type="Gene3D" id="3.30.810.10">
    <property type="entry name" value="2-Layer Sandwich"/>
    <property type="match status" value="1"/>
</dbReference>
<dbReference type="Pfam" id="PF01504">
    <property type="entry name" value="PIP5K"/>
    <property type="match status" value="1"/>
</dbReference>
<dbReference type="EMBL" id="LJZO01000050">
    <property type="protein sequence ID" value="ROV90409.1"/>
    <property type="molecule type" value="Genomic_DNA"/>
</dbReference>
<feature type="region of interest" description="Disordered" evidence="2">
    <location>
        <begin position="25"/>
        <end position="63"/>
    </location>
</feature>
<evidence type="ECO:0000313" key="5">
    <source>
        <dbReference type="Proteomes" id="UP000284375"/>
    </source>
</evidence>
<keyword evidence="5" id="KW-1185">Reference proteome</keyword>
<dbReference type="OrthoDB" id="70770at2759"/>
<feature type="compositionally biased region" description="Basic and acidic residues" evidence="2">
    <location>
        <begin position="378"/>
        <end position="392"/>
    </location>
</feature>
<feature type="region of interest" description="Disordered" evidence="2">
    <location>
        <begin position="425"/>
        <end position="471"/>
    </location>
</feature>
<dbReference type="PANTHER" id="PTHR23086">
    <property type="entry name" value="PHOSPHATIDYLINOSITOL-4-PHOSPHATE 5-KINASE"/>
    <property type="match status" value="1"/>
</dbReference>
<dbReference type="AlphaFoldDB" id="A0A423VHH1"/>
<dbReference type="GO" id="GO:0005886">
    <property type="term" value="C:plasma membrane"/>
    <property type="evidence" value="ECO:0007669"/>
    <property type="project" value="TreeGrafter"/>
</dbReference>
<feature type="region of interest" description="Disordered" evidence="2">
    <location>
        <begin position="378"/>
        <end position="401"/>
    </location>
</feature>
<dbReference type="Proteomes" id="UP000284375">
    <property type="component" value="Unassembled WGS sequence"/>
</dbReference>
<proteinExistence type="predicted"/>
<keyword evidence="1" id="KW-0808">Transferase</keyword>
<dbReference type="GO" id="GO:0016308">
    <property type="term" value="F:1-phosphatidylinositol-4-phosphate 5-kinase activity"/>
    <property type="evidence" value="ECO:0007669"/>
    <property type="project" value="TreeGrafter"/>
</dbReference>
<evidence type="ECO:0000259" key="3">
    <source>
        <dbReference type="PROSITE" id="PS51455"/>
    </source>
</evidence>
<dbReference type="GO" id="GO:0046854">
    <property type="term" value="P:phosphatidylinositol phosphate biosynthetic process"/>
    <property type="evidence" value="ECO:0007669"/>
    <property type="project" value="TreeGrafter"/>
</dbReference>
<dbReference type="Gene3D" id="3.30.800.10">
    <property type="entry name" value="Phosphatidylinositol Phosphate Kinase II Beta"/>
    <property type="match status" value="1"/>
</dbReference>
<feature type="compositionally biased region" description="Acidic residues" evidence="2">
    <location>
        <begin position="434"/>
        <end position="446"/>
    </location>
</feature>
<dbReference type="SMART" id="SM00330">
    <property type="entry name" value="PIPKc"/>
    <property type="match status" value="1"/>
</dbReference>
<protein>
    <recommendedName>
        <fullName evidence="3">PIPK domain-containing protein</fullName>
    </recommendedName>
</protein>
<comment type="caution">
    <text evidence="4">The sequence shown here is derived from an EMBL/GenBank/DDBJ whole genome shotgun (WGS) entry which is preliminary data.</text>
</comment>
<name>A0A423VHH1_CYTCH</name>
<keyword evidence="1" id="KW-0067">ATP-binding</keyword>
<reference evidence="4 5" key="1">
    <citation type="submission" date="2015-09" db="EMBL/GenBank/DDBJ databases">
        <title>Host preference determinants of Valsa canker pathogens revealed by comparative genomics.</title>
        <authorList>
            <person name="Yin Z."/>
            <person name="Huang L."/>
        </authorList>
    </citation>
    <scope>NUCLEOTIDE SEQUENCE [LARGE SCALE GENOMIC DNA]</scope>
    <source>
        <strain evidence="4 5">YSFL</strain>
    </source>
</reference>
<feature type="region of interest" description="Disordered" evidence="2">
    <location>
        <begin position="156"/>
        <end position="197"/>
    </location>
</feature>
<keyword evidence="1" id="KW-0547">Nucleotide-binding</keyword>
<accession>A0A423VHH1</accession>
<evidence type="ECO:0000256" key="2">
    <source>
        <dbReference type="SAM" id="MobiDB-lite"/>
    </source>
</evidence>
<gene>
    <name evidence="4" type="ORF">VSDG_08468</name>
</gene>
<dbReference type="STRING" id="252740.A0A423VHH1"/>
<evidence type="ECO:0000256" key="1">
    <source>
        <dbReference type="PROSITE-ProRule" id="PRU00781"/>
    </source>
</evidence>
<dbReference type="SUPFAM" id="SSF56104">
    <property type="entry name" value="SAICAR synthase-like"/>
    <property type="match status" value="1"/>
</dbReference>
<feature type="domain" description="PIPK" evidence="3">
    <location>
        <begin position="466"/>
        <end position="843"/>
    </location>
</feature>
<evidence type="ECO:0000313" key="4">
    <source>
        <dbReference type="EMBL" id="ROV90409.1"/>
    </source>
</evidence>
<dbReference type="InterPro" id="IPR027484">
    <property type="entry name" value="PInositol-4-P-5-kinase_N"/>
</dbReference>
<organism evidence="4 5">
    <name type="scientific">Cytospora chrysosperma</name>
    <name type="common">Cytospora canker fungus</name>
    <name type="synonym">Sphaeria chrysosperma</name>
    <dbReference type="NCBI Taxonomy" id="252740"/>
    <lineage>
        <taxon>Eukaryota</taxon>
        <taxon>Fungi</taxon>
        <taxon>Dikarya</taxon>
        <taxon>Ascomycota</taxon>
        <taxon>Pezizomycotina</taxon>
        <taxon>Sordariomycetes</taxon>
        <taxon>Sordariomycetidae</taxon>
        <taxon>Diaporthales</taxon>
        <taxon>Cytosporaceae</taxon>
        <taxon>Cytospora</taxon>
    </lineage>
</organism>
<dbReference type="InterPro" id="IPR002498">
    <property type="entry name" value="PInositol-4-P-4/5-kinase_core"/>
</dbReference>
<dbReference type="PROSITE" id="PS51455">
    <property type="entry name" value="PIPK"/>
    <property type="match status" value="1"/>
</dbReference>
<dbReference type="InterPro" id="IPR027483">
    <property type="entry name" value="PInositol-4-P-4/5-kinase_C_sf"/>
</dbReference>